<dbReference type="EMBL" id="CAJVPY010007495">
    <property type="protein sequence ID" value="CAG8681425.1"/>
    <property type="molecule type" value="Genomic_DNA"/>
</dbReference>
<organism evidence="1 2">
    <name type="scientific">Dentiscutata erythropus</name>
    <dbReference type="NCBI Taxonomy" id="1348616"/>
    <lineage>
        <taxon>Eukaryota</taxon>
        <taxon>Fungi</taxon>
        <taxon>Fungi incertae sedis</taxon>
        <taxon>Mucoromycota</taxon>
        <taxon>Glomeromycotina</taxon>
        <taxon>Glomeromycetes</taxon>
        <taxon>Diversisporales</taxon>
        <taxon>Gigasporaceae</taxon>
        <taxon>Dentiscutata</taxon>
    </lineage>
</organism>
<evidence type="ECO:0000313" key="1">
    <source>
        <dbReference type="EMBL" id="CAG8681425.1"/>
    </source>
</evidence>
<keyword evidence="2" id="KW-1185">Reference proteome</keyword>
<dbReference type="Proteomes" id="UP000789405">
    <property type="component" value="Unassembled WGS sequence"/>
</dbReference>
<reference evidence="1" key="1">
    <citation type="submission" date="2021-06" db="EMBL/GenBank/DDBJ databases">
        <authorList>
            <person name="Kallberg Y."/>
            <person name="Tangrot J."/>
            <person name="Rosling A."/>
        </authorList>
    </citation>
    <scope>NUCLEOTIDE SEQUENCE</scope>
    <source>
        <strain evidence="1">MA453B</strain>
    </source>
</reference>
<gene>
    <name evidence="1" type="ORF">DERYTH_LOCUS11828</name>
</gene>
<name>A0A9N9EKI8_9GLOM</name>
<comment type="caution">
    <text evidence="1">The sequence shown here is derived from an EMBL/GenBank/DDBJ whole genome shotgun (WGS) entry which is preliminary data.</text>
</comment>
<evidence type="ECO:0000313" key="2">
    <source>
        <dbReference type="Proteomes" id="UP000789405"/>
    </source>
</evidence>
<proteinExistence type="predicted"/>
<dbReference type="AlphaFoldDB" id="A0A9N9EKI8"/>
<accession>A0A9N9EKI8</accession>
<sequence>MSSSSLGNRVFPPLFWPGSGSLGTSIAIVQFHNYTSSGKKA</sequence>
<protein>
    <submittedName>
        <fullName evidence="1">24426_t:CDS:1</fullName>
    </submittedName>
</protein>